<keyword evidence="1" id="KW-0472">Membrane</keyword>
<proteinExistence type="predicted"/>
<dbReference type="PANTHER" id="PTHR36369:SF1">
    <property type="entry name" value="TRANSMEMBRANE PROTEIN"/>
    <property type="match status" value="1"/>
</dbReference>
<accession>A0A2P2QMI1</accession>
<feature type="transmembrane region" description="Helical" evidence="1">
    <location>
        <begin position="20"/>
        <end position="41"/>
    </location>
</feature>
<keyword evidence="1" id="KW-1133">Transmembrane helix</keyword>
<protein>
    <submittedName>
        <fullName evidence="2">Uncharacterized protein</fullName>
    </submittedName>
</protein>
<evidence type="ECO:0000313" key="2">
    <source>
        <dbReference type="EMBL" id="MBX68141.1"/>
    </source>
</evidence>
<name>A0A2P2QMI1_RHIMU</name>
<reference evidence="2" key="1">
    <citation type="submission" date="2018-02" db="EMBL/GenBank/DDBJ databases">
        <title>Rhizophora mucronata_Transcriptome.</title>
        <authorList>
            <person name="Meera S.P."/>
            <person name="Sreeshan A."/>
            <person name="Augustine A."/>
        </authorList>
    </citation>
    <scope>NUCLEOTIDE SEQUENCE</scope>
    <source>
        <tissue evidence="2">Leaf</tissue>
    </source>
</reference>
<evidence type="ECO:0000256" key="1">
    <source>
        <dbReference type="SAM" id="Phobius"/>
    </source>
</evidence>
<dbReference type="AlphaFoldDB" id="A0A2P2QMI1"/>
<organism evidence="2">
    <name type="scientific">Rhizophora mucronata</name>
    <name type="common">Asiatic mangrove</name>
    <dbReference type="NCBI Taxonomy" id="61149"/>
    <lineage>
        <taxon>Eukaryota</taxon>
        <taxon>Viridiplantae</taxon>
        <taxon>Streptophyta</taxon>
        <taxon>Embryophyta</taxon>
        <taxon>Tracheophyta</taxon>
        <taxon>Spermatophyta</taxon>
        <taxon>Magnoliopsida</taxon>
        <taxon>eudicotyledons</taxon>
        <taxon>Gunneridae</taxon>
        <taxon>Pentapetalae</taxon>
        <taxon>rosids</taxon>
        <taxon>fabids</taxon>
        <taxon>Malpighiales</taxon>
        <taxon>Rhizophoraceae</taxon>
        <taxon>Rhizophora</taxon>
    </lineage>
</organism>
<sequence>MKALQSPLDALVFDVTGFGILTVVSSLWTWLALITAAVSFWRIRSAGAGGAAARLLKSEQPTPYSVDVDGNRPQSVSETSLPELATEPCNSLAPASSPFPFPTPSVFEDNRATKGKFLAYYGDVRGSDGKGDDDGELTEVVQWGYAGSGICGGEWGESWERVLRIRMGKIGWYRNQDLAAINGNVVRLWDGATREKHGSSCLVW</sequence>
<keyword evidence="1" id="KW-0812">Transmembrane</keyword>
<dbReference type="PANTHER" id="PTHR36369">
    <property type="entry name" value="TRANSMEMBRANE PROTEIN"/>
    <property type="match status" value="1"/>
</dbReference>
<dbReference type="EMBL" id="GGEC01087657">
    <property type="protein sequence ID" value="MBX68141.1"/>
    <property type="molecule type" value="Transcribed_RNA"/>
</dbReference>